<dbReference type="EMBL" id="FRBD01000017">
    <property type="protein sequence ID" value="SHK96082.1"/>
    <property type="molecule type" value="Genomic_DNA"/>
</dbReference>
<evidence type="ECO:0000313" key="2">
    <source>
        <dbReference type="Proteomes" id="UP000184130"/>
    </source>
</evidence>
<protein>
    <submittedName>
        <fullName evidence="1">Uncharacterized protein</fullName>
    </submittedName>
</protein>
<dbReference type="AlphaFoldDB" id="A0A1M6WQP8"/>
<accession>A0A1M6WQP8</accession>
<sequence>MGLIDKVVNFFVKDSAERRKFVNDFNNKAKTYFQSLTVDTLLEAEMCYGNPDESYRHPYSAPRIVSGIVIRATAGAEIPVDDIILIGKIVLSDQALVRRMFVLHWDTFIIEDARTGKFVDWRIKDFVNFGGFLQGRR</sequence>
<organism evidence="1 2">
    <name type="scientific">Xylanibacter ruminicola</name>
    <name type="common">Prevotella ruminicola</name>
    <dbReference type="NCBI Taxonomy" id="839"/>
    <lineage>
        <taxon>Bacteria</taxon>
        <taxon>Pseudomonadati</taxon>
        <taxon>Bacteroidota</taxon>
        <taxon>Bacteroidia</taxon>
        <taxon>Bacteroidales</taxon>
        <taxon>Prevotellaceae</taxon>
        <taxon>Xylanibacter</taxon>
    </lineage>
</organism>
<reference evidence="1 2" key="1">
    <citation type="submission" date="2016-11" db="EMBL/GenBank/DDBJ databases">
        <authorList>
            <person name="Jaros S."/>
            <person name="Januszkiewicz K."/>
            <person name="Wedrychowicz H."/>
        </authorList>
    </citation>
    <scope>NUCLEOTIDE SEQUENCE [LARGE SCALE GENOMIC DNA]</scope>
    <source>
        <strain evidence="1 2">KHT3</strain>
    </source>
</reference>
<dbReference type="RefSeq" id="WP_073209754.1">
    <property type="nucleotide sequence ID" value="NZ_FRBD01000017.1"/>
</dbReference>
<evidence type="ECO:0000313" key="1">
    <source>
        <dbReference type="EMBL" id="SHK96082.1"/>
    </source>
</evidence>
<dbReference type="OrthoDB" id="1099315at2"/>
<dbReference type="Proteomes" id="UP000184130">
    <property type="component" value="Unassembled WGS sequence"/>
</dbReference>
<name>A0A1M6WQP8_XYLRU</name>
<proteinExistence type="predicted"/>
<gene>
    <name evidence="1" type="ORF">SAMN05216463_117102</name>
</gene>